<comment type="caution">
    <text evidence="1">The sequence shown here is derived from an EMBL/GenBank/DDBJ whole genome shotgun (WGS) entry which is preliminary data.</text>
</comment>
<accession>A0A139HX92</accession>
<proteinExistence type="predicted"/>
<gene>
    <name evidence="1" type="ORF">AC579_5867</name>
</gene>
<evidence type="ECO:0000313" key="1">
    <source>
        <dbReference type="EMBL" id="KXT07057.1"/>
    </source>
</evidence>
<reference evidence="1 2" key="1">
    <citation type="submission" date="2015-07" db="EMBL/GenBank/DDBJ databases">
        <title>Comparative genomics of the Sigatoka disease complex on banana suggests a link between parallel evolutionary changes in Pseudocercospora fijiensis and Pseudocercospora eumusae and increased virulence on the banana host.</title>
        <authorList>
            <person name="Chang T.-C."/>
            <person name="Salvucci A."/>
            <person name="Crous P.W."/>
            <person name="Stergiopoulos I."/>
        </authorList>
    </citation>
    <scope>NUCLEOTIDE SEQUENCE [LARGE SCALE GENOMIC DNA]</scope>
    <source>
        <strain evidence="1 2">CBS 116634</strain>
    </source>
</reference>
<dbReference type="EMBL" id="LFZO01000546">
    <property type="protein sequence ID" value="KXT07057.1"/>
    <property type="molecule type" value="Genomic_DNA"/>
</dbReference>
<dbReference type="Proteomes" id="UP000073492">
    <property type="component" value="Unassembled WGS sequence"/>
</dbReference>
<protein>
    <submittedName>
        <fullName evidence="1">Uncharacterized protein</fullName>
    </submittedName>
</protein>
<sequence>MRLQRCYTTGGLCHRIIVIFNTCSEVVSSIIIGSIFQQQERATDAERLEPKAPRKHNMRLCIRVRCQFQHPVSWSRPPTWEWSKMPGCASARGSMLAGLVDSCPEDQGVHPYCCRAARGYVPFVTLHSSMIWLLGEQSGFVFVTVSRERGLEGVDVTITPSLQPQSRLASVLATSCGTVSRPPNYCKNYDGSKNRTAVIEAWTCD</sequence>
<evidence type="ECO:0000313" key="2">
    <source>
        <dbReference type="Proteomes" id="UP000073492"/>
    </source>
</evidence>
<keyword evidence="2" id="KW-1185">Reference proteome</keyword>
<name>A0A139HX92_9PEZI</name>
<organism evidence="1 2">
    <name type="scientific">Pseudocercospora musae</name>
    <dbReference type="NCBI Taxonomy" id="113226"/>
    <lineage>
        <taxon>Eukaryota</taxon>
        <taxon>Fungi</taxon>
        <taxon>Dikarya</taxon>
        <taxon>Ascomycota</taxon>
        <taxon>Pezizomycotina</taxon>
        <taxon>Dothideomycetes</taxon>
        <taxon>Dothideomycetidae</taxon>
        <taxon>Mycosphaerellales</taxon>
        <taxon>Mycosphaerellaceae</taxon>
        <taxon>Pseudocercospora</taxon>
    </lineage>
</organism>
<dbReference type="AlphaFoldDB" id="A0A139HX92"/>